<dbReference type="RefSeq" id="XP_056509979.1">
    <property type="nucleotide sequence ID" value="XM_056657179.1"/>
</dbReference>
<evidence type="ECO:0000313" key="3">
    <source>
        <dbReference type="EMBL" id="KAJ5091782.1"/>
    </source>
</evidence>
<reference evidence="3" key="2">
    <citation type="journal article" date="2023" name="IMA Fungus">
        <title>Comparative genomic study of the Penicillium genus elucidates a diverse pangenome and 15 lateral gene transfer events.</title>
        <authorList>
            <person name="Petersen C."/>
            <person name="Sorensen T."/>
            <person name="Nielsen M.R."/>
            <person name="Sondergaard T.E."/>
            <person name="Sorensen J.L."/>
            <person name="Fitzpatrick D.A."/>
            <person name="Frisvad J.C."/>
            <person name="Nielsen K.L."/>
        </authorList>
    </citation>
    <scope>NUCLEOTIDE SEQUENCE</scope>
    <source>
        <strain evidence="3">IBT 34128</strain>
    </source>
</reference>
<feature type="transmembrane region" description="Helical" evidence="2">
    <location>
        <begin position="307"/>
        <end position="324"/>
    </location>
</feature>
<keyword evidence="4" id="KW-1185">Reference proteome</keyword>
<organism evidence="3 4">
    <name type="scientific">Penicillium alfredii</name>
    <dbReference type="NCBI Taxonomy" id="1506179"/>
    <lineage>
        <taxon>Eukaryota</taxon>
        <taxon>Fungi</taxon>
        <taxon>Dikarya</taxon>
        <taxon>Ascomycota</taxon>
        <taxon>Pezizomycotina</taxon>
        <taxon>Eurotiomycetes</taxon>
        <taxon>Eurotiomycetidae</taxon>
        <taxon>Eurotiales</taxon>
        <taxon>Aspergillaceae</taxon>
        <taxon>Penicillium</taxon>
    </lineage>
</organism>
<sequence length="325" mass="34797">MRPGLGKPGAIPLLALIVFSLLTLVPSLSNIYNLKLADFSYYAGGAQHVPLIKDGLAEDPSHPSPRSASRKAWIVAAPHRPRVNRPSRSLNPGKTTISSLEHNGRLPYIAAETSSVFSRRARAMREYFVQHLDGYQFLASSPSASLAAETSIPSPSTLLNSSAVPTSAAENQPSQMYPSDHDSTSSSNSGEYPGPSSPSSLCKMCQPAGHVVSETWVLMKPFAATLLRLRSEYLESTVLPDYSVSGMPTTFIRSPKLLNSPSDGNCSLDLSYNQTEGAARFIPTLPSHAMAGDQAKDGAAGRHSRELHGSCMAVVIGLVVGIFWF</sequence>
<dbReference type="AlphaFoldDB" id="A0A9W9F1C7"/>
<feature type="region of interest" description="Disordered" evidence="1">
    <location>
        <begin position="155"/>
        <end position="200"/>
    </location>
</feature>
<dbReference type="OrthoDB" id="4344543at2759"/>
<proteinExistence type="predicted"/>
<keyword evidence="2" id="KW-0812">Transmembrane</keyword>
<dbReference type="Proteomes" id="UP001141434">
    <property type="component" value="Unassembled WGS sequence"/>
</dbReference>
<keyword evidence="2" id="KW-1133">Transmembrane helix</keyword>
<comment type="caution">
    <text evidence="3">The sequence shown here is derived from an EMBL/GenBank/DDBJ whole genome shotgun (WGS) entry which is preliminary data.</text>
</comment>
<accession>A0A9W9F1C7</accession>
<evidence type="ECO:0000256" key="2">
    <source>
        <dbReference type="SAM" id="Phobius"/>
    </source>
</evidence>
<feature type="compositionally biased region" description="Polar residues" evidence="1">
    <location>
        <begin position="155"/>
        <end position="177"/>
    </location>
</feature>
<name>A0A9W9F1C7_9EURO</name>
<dbReference type="EMBL" id="JAPMSZ010000009">
    <property type="protein sequence ID" value="KAJ5091782.1"/>
    <property type="molecule type" value="Genomic_DNA"/>
</dbReference>
<feature type="compositionally biased region" description="Low complexity" evidence="1">
    <location>
        <begin position="184"/>
        <end position="200"/>
    </location>
</feature>
<dbReference type="GeneID" id="81396348"/>
<evidence type="ECO:0000313" key="4">
    <source>
        <dbReference type="Proteomes" id="UP001141434"/>
    </source>
</evidence>
<evidence type="ECO:0000256" key="1">
    <source>
        <dbReference type="SAM" id="MobiDB-lite"/>
    </source>
</evidence>
<reference evidence="3" key="1">
    <citation type="submission" date="2022-11" db="EMBL/GenBank/DDBJ databases">
        <authorList>
            <person name="Petersen C."/>
        </authorList>
    </citation>
    <scope>NUCLEOTIDE SEQUENCE</scope>
    <source>
        <strain evidence="3">IBT 34128</strain>
    </source>
</reference>
<keyword evidence="2" id="KW-0472">Membrane</keyword>
<gene>
    <name evidence="3" type="ORF">NUU61_006652</name>
</gene>
<protein>
    <submittedName>
        <fullName evidence="3">Uncharacterized protein</fullName>
    </submittedName>
</protein>